<organism evidence="12 13">
    <name type="scientific">Terrabacter aeriphilus</name>
    <dbReference type="NCBI Taxonomy" id="515662"/>
    <lineage>
        <taxon>Bacteria</taxon>
        <taxon>Bacillati</taxon>
        <taxon>Actinomycetota</taxon>
        <taxon>Actinomycetes</taxon>
        <taxon>Micrococcales</taxon>
        <taxon>Intrasporangiaceae</taxon>
        <taxon>Terrabacter</taxon>
    </lineage>
</organism>
<evidence type="ECO:0000256" key="7">
    <source>
        <dbReference type="ARBA" id="ARBA00022779"/>
    </source>
</evidence>
<dbReference type="InterPro" id="IPR001689">
    <property type="entry name" value="Flag_FliM"/>
</dbReference>
<keyword evidence="7" id="KW-0283">Flagellar rotation</keyword>
<dbReference type="Pfam" id="PF01052">
    <property type="entry name" value="FliMN_C"/>
    <property type="match status" value="1"/>
</dbReference>
<dbReference type="Gene3D" id="2.30.330.10">
    <property type="entry name" value="SpoA-like"/>
    <property type="match status" value="1"/>
</dbReference>
<evidence type="ECO:0000313" key="13">
    <source>
        <dbReference type="Proteomes" id="UP001500427"/>
    </source>
</evidence>
<dbReference type="Proteomes" id="UP001500427">
    <property type="component" value="Unassembled WGS sequence"/>
</dbReference>
<keyword evidence="6" id="KW-0145">Chemotaxis</keyword>
<sequence length="346" mass="36330">MTLLEVDAPPVEPYDFRRPTTLAREHSRILEAAFDSFARQWGTQLTAKVRTKSTATTESVIVATYDEYVASLPTVTCMVRCVLGDTPAKMVVQFPTPAALGWVARMLGGNSDKAGLERKLTPIEHALVKALVEEALEVLAYSLGPLLTQEPRVESIQYNSQFAQAAATSDLMVVVTCGLQVGETTSAVTFAIPADTLLPQLGAVNPVASTHGAADLARQQVAHVPVEVAVSLAPVTVTPEQVLSLAVGDTLALPHHSREPFLVTVGGEDLARAMVVRTGSRVAARIVSVLAPEPDTRAGQPHPSGPSGTAVSSALEPVAPHAPSPFGSTGAPSPYAALPPLQENHP</sequence>
<evidence type="ECO:0000256" key="6">
    <source>
        <dbReference type="ARBA" id="ARBA00022500"/>
    </source>
</evidence>
<dbReference type="PIRSF" id="PIRSF002888">
    <property type="entry name" value="FliM"/>
    <property type="match status" value="1"/>
</dbReference>
<dbReference type="SUPFAM" id="SSF103039">
    <property type="entry name" value="CheC-like"/>
    <property type="match status" value="1"/>
</dbReference>
<dbReference type="InterPro" id="IPR028976">
    <property type="entry name" value="CheC-like_sf"/>
</dbReference>
<evidence type="ECO:0000256" key="2">
    <source>
        <dbReference type="ARBA" id="ARBA00004202"/>
    </source>
</evidence>
<feature type="region of interest" description="Disordered" evidence="10">
    <location>
        <begin position="293"/>
        <end position="346"/>
    </location>
</feature>
<keyword evidence="13" id="KW-1185">Reference proteome</keyword>
<dbReference type="Gene3D" id="3.40.1550.10">
    <property type="entry name" value="CheC-like"/>
    <property type="match status" value="1"/>
</dbReference>
<evidence type="ECO:0000256" key="5">
    <source>
        <dbReference type="ARBA" id="ARBA00022475"/>
    </source>
</evidence>
<dbReference type="PANTHER" id="PTHR30034:SF6">
    <property type="entry name" value="YOP PROTEINS TRANSLOCATION PROTEIN Q"/>
    <property type="match status" value="1"/>
</dbReference>
<dbReference type="SUPFAM" id="SSF101801">
    <property type="entry name" value="Surface presentation of antigens (SPOA)"/>
    <property type="match status" value="1"/>
</dbReference>
<evidence type="ECO:0000256" key="8">
    <source>
        <dbReference type="ARBA" id="ARBA00023136"/>
    </source>
</evidence>
<evidence type="ECO:0000256" key="3">
    <source>
        <dbReference type="ARBA" id="ARBA00011049"/>
    </source>
</evidence>
<dbReference type="RefSeq" id="WP_345507176.1">
    <property type="nucleotide sequence ID" value="NZ_BAABIW010000014.1"/>
</dbReference>
<keyword evidence="12" id="KW-0966">Cell projection</keyword>
<dbReference type="PANTHER" id="PTHR30034">
    <property type="entry name" value="FLAGELLAR MOTOR SWITCH PROTEIN FLIM"/>
    <property type="match status" value="1"/>
</dbReference>
<comment type="subcellular location">
    <subcellularLocation>
        <location evidence="1">Bacterial flagellum basal body</location>
    </subcellularLocation>
    <subcellularLocation>
        <location evidence="2">Cell membrane</location>
        <topology evidence="2">Peripheral membrane protein</topology>
    </subcellularLocation>
</comment>
<protein>
    <recommendedName>
        <fullName evidence="4">Flagellar motor switch protein FliM</fullName>
    </recommendedName>
</protein>
<evidence type="ECO:0000259" key="11">
    <source>
        <dbReference type="Pfam" id="PF01052"/>
    </source>
</evidence>
<gene>
    <name evidence="12" type="primary">fliM</name>
    <name evidence="12" type="ORF">GCM10023258_18430</name>
</gene>
<comment type="similarity">
    <text evidence="3">Belongs to the FliM family.</text>
</comment>
<keyword evidence="5" id="KW-1003">Cell membrane</keyword>
<dbReference type="CDD" id="cd17908">
    <property type="entry name" value="FliM"/>
    <property type="match status" value="1"/>
</dbReference>
<evidence type="ECO:0000256" key="10">
    <source>
        <dbReference type="SAM" id="MobiDB-lite"/>
    </source>
</evidence>
<feature type="domain" description="Flagellar motor switch protein FliN-like C-terminal" evidence="11">
    <location>
        <begin position="219"/>
        <end position="290"/>
    </location>
</feature>
<reference evidence="13" key="1">
    <citation type="journal article" date="2019" name="Int. J. Syst. Evol. Microbiol.">
        <title>The Global Catalogue of Microorganisms (GCM) 10K type strain sequencing project: providing services to taxonomists for standard genome sequencing and annotation.</title>
        <authorList>
            <consortium name="The Broad Institute Genomics Platform"/>
            <consortium name="The Broad Institute Genome Sequencing Center for Infectious Disease"/>
            <person name="Wu L."/>
            <person name="Ma J."/>
        </authorList>
    </citation>
    <scope>NUCLEOTIDE SEQUENCE [LARGE SCALE GENOMIC DNA]</scope>
    <source>
        <strain evidence="13">JCM 17687</strain>
    </source>
</reference>
<evidence type="ECO:0000256" key="9">
    <source>
        <dbReference type="ARBA" id="ARBA00023143"/>
    </source>
</evidence>
<keyword evidence="9" id="KW-0975">Bacterial flagellum</keyword>
<dbReference type="InterPro" id="IPR036429">
    <property type="entry name" value="SpoA-like_sf"/>
</dbReference>
<proteinExistence type="inferred from homology"/>
<keyword evidence="8" id="KW-0472">Membrane</keyword>
<name>A0ABP9JA39_9MICO</name>
<keyword evidence="12" id="KW-0969">Cilium</keyword>
<dbReference type="EMBL" id="BAABIW010000014">
    <property type="protein sequence ID" value="GAA5025488.1"/>
    <property type="molecule type" value="Genomic_DNA"/>
</dbReference>
<comment type="caution">
    <text evidence="12">The sequence shown here is derived from an EMBL/GenBank/DDBJ whole genome shotgun (WGS) entry which is preliminary data.</text>
</comment>
<evidence type="ECO:0000256" key="4">
    <source>
        <dbReference type="ARBA" id="ARBA00021898"/>
    </source>
</evidence>
<evidence type="ECO:0000313" key="12">
    <source>
        <dbReference type="EMBL" id="GAA5025488.1"/>
    </source>
</evidence>
<dbReference type="InterPro" id="IPR001543">
    <property type="entry name" value="FliN-like_C"/>
</dbReference>
<accession>A0ABP9JA39</accession>
<dbReference type="Pfam" id="PF02154">
    <property type="entry name" value="FliM"/>
    <property type="match status" value="1"/>
</dbReference>
<keyword evidence="12" id="KW-0282">Flagellum</keyword>
<evidence type="ECO:0000256" key="1">
    <source>
        <dbReference type="ARBA" id="ARBA00004117"/>
    </source>
</evidence>